<dbReference type="InterPro" id="IPR029151">
    <property type="entry name" value="Sensor-like_sf"/>
</dbReference>
<dbReference type="Gene3D" id="3.30.450.20">
    <property type="entry name" value="PAS domain"/>
    <property type="match status" value="1"/>
</dbReference>
<organism evidence="2">
    <name type="scientific">Burkholderia pseudomallei 1710a</name>
    <dbReference type="NCBI Taxonomy" id="320371"/>
    <lineage>
        <taxon>Bacteria</taxon>
        <taxon>Pseudomonadati</taxon>
        <taxon>Pseudomonadota</taxon>
        <taxon>Betaproteobacteria</taxon>
        <taxon>Burkholderiales</taxon>
        <taxon>Burkholderiaceae</taxon>
        <taxon>Burkholderia</taxon>
        <taxon>pseudomallei group</taxon>
    </lineage>
</organism>
<dbReference type="Pfam" id="PF00563">
    <property type="entry name" value="EAL"/>
    <property type="match status" value="1"/>
</dbReference>
<dbReference type="InterPro" id="IPR035919">
    <property type="entry name" value="EAL_sf"/>
</dbReference>
<evidence type="ECO:0000259" key="1">
    <source>
        <dbReference type="PROSITE" id="PS50883"/>
    </source>
</evidence>
<dbReference type="SMART" id="SM00052">
    <property type="entry name" value="EAL"/>
    <property type="match status" value="1"/>
</dbReference>
<sequence length="515" mass="57238">MRGVKRGASAGALWWCAQSPSACTRGAPRAWRPRPGAGGAAGRHAREHGACLRLVDNYDRTTEDHDENPRVACFACRRFRHQEGRRMTIAQQERPVAASPYRFEAEMTSGLERVAAHHHDLTLTSVFQPIFSLSHMRAVGYEALLRAHDALDRPVSPLDVFGEAARHGEATQVDRLAQALHLENFARFGAEREWLFLNVHPGVLTDPFQAAALFANLRRLDIAPRRIVLEVLEQRAEDIERLADAVREFREHGFLIALDDFGAGHSNIERIWQLNPDIVKLDRIMLSHAQHRAGLTAILHGLVTLLHEAGKLVLIEGIETEHEAQIALACDADFVQGHFFGRPAPGLPDSAAASTCIGELTERYRQQTEAAERRDAQRLAPYQRAFERAAERLAAGEPLDEVCWNFLALDHAARCFLLDERGRQAGRNVVLRADRASHETRFLPLADAQGANWLRRPYFRAAIAEPGRVQATRPYLSINEALPCVTLSIAVRVNDALCVLCGDIDWIDADAAAGA</sequence>
<dbReference type="HOGENOM" id="CLU_015702_0_0_4"/>
<dbReference type="InterPro" id="IPR001633">
    <property type="entry name" value="EAL_dom"/>
</dbReference>
<dbReference type="PANTHER" id="PTHR33121:SF76">
    <property type="entry name" value="SIGNALING PROTEIN"/>
    <property type="match status" value="1"/>
</dbReference>
<proteinExistence type="predicted"/>
<dbReference type="Proteomes" id="UP000001812">
    <property type="component" value="Chromosome I"/>
</dbReference>
<accession>A0A0E1W6T2</accession>
<feature type="domain" description="EAL" evidence="1">
    <location>
        <begin position="100"/>
        <end position="357"/>
    </location>
</feature>
<evidence type="ECO:0000313" key="2">
    <source>
        <dbReference type="EMBL" id="EET08863.1"/>
    </source>
</evidence>
<protein>
    <submittedName>
        <fullName evidence="2">Cyclic diguanylate phosphodiesterase</fullName>
    </submittedName>
</protein>
<dbReference type="Gene3D" id="3.20.20.450">
    <property type="entry name" value="EAL domain"/>
    <property type="match status" value="1"/>
</dbReference>
<dbReference type="SUPFAM" id="SSF103190">
    <property type="entry name" value="Sensory domain-like"/>
    <property type="match status" value="1"/>
</dbReference>
<dbReference type="CDD" id="cd01948">
    <property type="entry name" value="EAL"/>
    <property type="match status" value="1"/>
</dbReference>
<dbReference type="EMBL" id="CM000832">
    <property type="protein sequence ID" value="EET08863.1"/>
    <property type="molecule type" value="Genomic_DNA"/>
</dbReference>
<dbReference type="SUPFAM" id="SSF141868">
    <property type="entry name" value="EAL domain-like"/>
    <property type="match status" value="1"/>
</dbReference>
<dbReference type="PANTHER" id="PTHR33121">
    <property type="entry name" value="CYCLIC DI-GMP PHOSPHODIESTERASE PDEF"/>
    <property type="match status" value="1"/>
</dbReference>
<name>A0A0E1W6T2_BURPE</name>
<reference evidence="2" key="1">
    <citation type="submission" date="2009-05" db="EMBL/GenBank/DDBJ databases">
        <authorList>
            <person name="Harkins D.M."/>
            <person name="DeShazer D."/>
            <person name="Woods D.E."/>
            <person name="Brinkac L.M."/>
            <person name="Brown K.A."/>
            <person name="Hung G.C."/>
            <person name="Tuanyok A."/>
            <person name="Zhang B."/>
            <person name="Nierman W.C."/>
        </authorList>
    </citation>
    <scope>NUCLEOTIDE SEQUENCE [LARGE SCALE GENOMIC DNA]</scope>
    <source>
        <strain evidence="2">1710a</strain>
    </source>
</reference>
<dbReference type="GO" id="GO:0071111">
    <property type="term" value="F:cyclic-guanylate-specific phosphodiesterase activity"/>
    <property type="evidence" value="ECO:0007669"/>
    <property type="project" value="InterPro"/>
</dbReference>
<dbReference type="InterPro" id="IPR050706">
    <property type="entry name" value="Cyclic-di-GMP_PDE-like"/>
</dbReference>
<dbReference type="PROSITE" id="PS50883">
    <property type="entry name" value="EAL"/>
    <property type="match status" value="1"/>
</dbReference>
<gene>
    <name evidence="2" type="ORF">BURPS1710A_0658</name>
</gene>
<dbReference type="AlphaFoldDB" id="A0A0E1W6T2"/>